<evidence type="ECO:0000313" key="1">
    <source>
        <dbReference type="EMBL" id="VXA57467.1"/>
    </source>
</evidence>
<dbReference type="Pfam" id="PF22758">
    <property type="entry name" value="Phage_cement"/>
    <property type="match status" value="1"/>
</dbReference>
<proteinExistence type="predicted"/>
<dbReference type="AlphaFoldDB" id="A0A653K9N5"/>
<protein>
    <submittedName>
        <fullName evidence="1">Uncharacterized protein</fullName>
    </submittedName>
</protein>
<dbReference type="Proteomes" id="UP000430404">
    <property type="component" value="Unassembled WGS sequence"/>
</dbReference>
<name>A0A653K9N5_9GAMM</name>
<sequence>MSKIPQSIPGMRARLHMPEEILSLPVSGTSVLSDGEVVVQTSDGKTVTAVTNATNKKFGVVVLQHIGKSGKNALGKEAYQAKDCAPIMQIGSIWVKPVAPVTDINAKVFVRTANPTTEIPFGSLSSTATDSTELPNASWETITGPDGMAILRLRGA</sequence>
<dbReference type="EMBL" id="CABWKZ010000038">
    <property type="protein sequence ID" value="VXA57467.1"/>
    <property type="molecule type" value="Genomic_DNA"/>
</dbReference>
<evidence type="ECO:0000313" key="2">
    <source>
        <dbReference type="Proteomes" id="UP000430404"/>
    </source>
</evidence>
<dbReference type="RefSeq" id="WP_159414978.1">
    <property type="nucleotide sequence ID" value="NZ_JBCNKA010000002.1"/>
</dbReference>
<accession>A0A653K9N5</accession>
<organism evidence="1 2">
    <name type="scientific">Acinetobacter proteolyticus</name>
    <dbReference type="NCBI Taxonomy" id="1776741"/>
    <lineage>
        <taxon>Bacteria</taxon>
        <taxon>Pseudomonadati</taxon>
        <taxon>Pseudomonadota</taxon>
        <taxon>Gammaproteobacteria</taxon>
        <taxon>Moraxellales</taxon>
        <taxon>Moraxellaceae</taxon>
        <taxon>Acinetobacter</taxon>
    </lineage>
</organism>
<gene>
    <name evidence="1" type="ORF">ACI8B_430007</name>
</gene>
<dbReference type="InterPro" id="IPR054438">
    <property type="entry name" value="Struct_cement_gp24/gp6"/>
</dbReference>
<reference evidence="1 2" key="1">
    <citation type="submission" date="2019-10" db="EMBL/GenBank/DDBJ databases">
        <authorList>
            <person name="Karimi E."/>
        </authorList>
    </citation>
    <scope>NUCLEOTIDE SEQUENCE [LARGE SCALE GENOMIC DNA]</scope>
    <source>
        <strain evidence="1">Acinetobacter sp. 8BE</strain>
    </source>
</reference>